<dbReference type="GO" id="GO:0006508">
    <property type="term" value="P:proteolysis"/>
    <property type="evidence" value="ECO:0007669"/>
    <property type="project" value="InterPro"/>
</dbReference>
<gene>
    <name evidence="4" type="ORF">FOZ62_028707</name>
</gene>
<dbReference type="AlphaFoldDB" id="A0A7J6TEC2"/>
<feature type="region of interest" description="Disordered" evidence="2">
    <location>
        <begin position="1"/>
        <end position="28"/>
    </location>
</feature>
<accession>A0A7J6TEC2</accession>
<dbReference type="PROSITE" id="PS00141">
    <property type="entry name" value="ASP_PROTEASE"/>
    <property type="match status" value="1"/>
</dbReference>
<feature type="compositionally biased region" description="Low complexity" evidence="2">
    <location>
        <begin position="18"/>
        <end position="28"/>
    </location>
</feature>
<evidence type="ECO:0000259" key="3">
    <source>
        <dbReference type="Pfam" id="PF00077"/>
    </source>
</evidence>
<dbReference type="Pfam" id="PF00077">
    <property type="entry name" value="RVP"/>
    <property type="match status" value="1"/>
</dbReference>
<name>A0A7J6TEC2_PEROL</name>
<evidence type="ECO:0000313" key="4">
    <source>
        <dbReference type="EMBL" id="KAF4742766.1"/>
    </source>
</evidence>
<dbReference type="CDD" id="cd00303">
    <property type="entry name" value="retropepsin_like"/>
    <property type="match status" value="1"/>
</dbReference>
<feature type="domain" description="Retropepsins" evidence="3">
    <location>
        <begin position="40"/>
        <end position="137"/>
    </location>
</feature>
<evidence type="ECO:0000256" key="2">
    <source>
        <dbReference type="SAM" id="MobiDB-lite"/>
    </source>
</evidence>
<dbReference type="InterPro" id="IPR018061">
    <property type="entry name" value="Retropepsins"/>
</dbReference>
<dbReference type="SUPFAM" id="SSF50630">
    <property type="entry name" value="Acid proteases"/>
    <property type="match status" value="1"/>
</dbReference>
<dbReference type="GO" id="GO:0004190">
    <property type="term" value="F:aspartic-type endopeptidase activity"/>
    <property type="evidence" value="ECO:0007669"/>
    <property type="project" value="InterPro"/>
</dbReference>
<organism evidence="4 5">
    <name type="scientific">Perkinsus olseni</name>
    <name type="common">Perkinsus atlanticus</name>
    <dbReference type="NCBI Taxonomy" id="32597"/>
    <lineage>
        <taxon>Eukaryota</taxon>
        <taxon>Sar</taxon>
        <taxon>Alveolata</taxon>
        <taxon>Perkinsozoa</taxon>
        <taxon>Perkinsea</taxon>
        <taxon>Perkinsida</taxon>
        <taxon>Perkinsidae</taxon>
        <taxon>Perkinsus</taxon>
    </lineage>
</organism>
<keyword evidence="1" id="KW-0378">Hydrolase</keyword>
<dbReference type="Proteomes" id="UP000574390">
    <property type="component" value="Unassembled WGS sequence"/>
</dbReference>
<dbReference type="EMBL" id="JABANM010008343">
    <property type="protein sequence ID" value="KAF4742766.1"/>
    <property type="molecule type" value="Genomic_DNA"/>
</dbReference>
<protein>
    <recommendedName>
        <fullName evidence="3">Retropepsins domain-containing protein</fullName>
    </recommendedName>
</protein>
<dbReference type="InterPro" id="IPR021109">
    <property type="entry name" value="Peptidase_aspartic_dom_sf"/>
</dbReference>
<proteinExistence type="predicted"/>
<dbReference type="Gene3D" id="2.40.70.10">
    <property type="entry name" value="Acid Proteases"/>
    <property type="match status" value="1"/>
</dbReference>
<sequence length="394" mass="43811">MIIDAGRGQVQQPRHVHTTTTSPRRQTTSYSAPMMMVIGNVKVEGTVTPALFDTGAEVSLITESALRRQAPDAIVTSSITRHIAVADGGALQVNGTARLTVSTDKIAIDDEFIVITDDLSVPVLLGCPTLGKLKTTIQINPEGMHVITNDEHDFSPYEPEKMVRFAQPGEGGLSDDRDREYILTSYKINHVHQLFLRQDKYTTTLPNGMLEDIICSDANIYPQDSFLGRTDCNHSGKDPTTKYYVHYAATPPTTTTTKDSITPHKIDDIMEKEEEDADVHSDDNLPPWEVLIRQWIQDDSTLLGRACVRVPWLNDERPPFNFKNAAERGAASVRRLTPDQRQSFEAALQAYVERGFCVIVKDNNVGGRHSIPTFNECQDAWDAMTRGTALELLS</sequence>
<dbReference type="InterPro" id="IPR001969">
    <property type="entry name" value="Aspartic_peptidase_AS"/>
</dbReference>
<evidence type="ECO:0000256" key="1">
    <source>
        <dbReference type="ARBA" id="ARBA00022801"/>
    </source>
</evidence>
<evidence type="ECO:0000313" key="5">
    <source>
        <dbReference type="Proteomes" id="UP000574390"/>
    </source>
</evidence>
<comment type="caution">
    <text evidence="4">The sequence shown here is derived from an EMBL/GenBank/DDBJ whole genome shotgun (WGS) entry which is preliminary data.</text>
</comment>
<reference evidence="4 5" key="1">
    <citation type="submission" date="2020-04" db="EMBL/GenBank/DDBJ databases">
        <title>Perkinsus olseni comparative genomics.</title>
        <authorList>
            <person name="Bogema D.R."/>
        </authorList>
    </citation>
    <scope>NUCLEOTIDE SEQUENCE [LARGE SCALE GENOMIC DNA]</scope>
    <source>
        <strain evidence="4">ATCC PRA-205</strain>
    </source>
</reference>